<gene>
    <name evidence="1" type="ORF">AG0111_0g11442</name>
</gene>
<evidence type="ECO:0000313" key="1">
    <source>
        <dbReference type="EMBL" id="KAB2100240.1"/>
    </source>
</evidence>
<dbReference type="EMBL" id="PDWZ02000013">
    <property type="protein sequence ID" value="KAB2100240.1"/>
    <property type="molecule type" value="Genomic_DNA"/>
</dbReference>
<keyword evidence="2" id="KW-1185">Reference proteome</keyword>
<name>A0ACB6F787_9PLEO</name>
<organism evidence="1 2">
    <name type="scientific">Alternaria gaisen</name>
    <dbReference type="NCBI Taxonomy" id="167740"/>
    <lineage>
        <taxon>Eukaryota</taxon>
        <taxon>Fungi</taxon>
        <taxon>Dikarya</taxon>
        <taxon>Ascomycota</taxon>
        <taxon>Pezizomycotina</taxon>
        <taxon>Dothideomycetes</taxon>
        <taxon>Pleosporomycetidae</taxon>
        <taxon>Pleosporales</taxon>
        <taxon>Pleosporineae</taxon>
        <taxon>Pleosporaceae</taxon>
        <taxon>Alternaria</taxon>
        <taxon>Alternaria sect. Alternaria</taxon>
    </lineage>
</organism>
<comment type="caution">
    <text evidence="1">The sequence shown here is derived from an EMBL/GenBank/DDBJ whole genome shotgun (WGS) entry which is preliminary data.</text>
</comment>
<protein>
    <submittedName>
        <fullName evidence="1">Uncharacterized protein</fullName>
    </submittedName>
</protein>
<reference evidence="1 2" key="1">
    <citation type="journal article" date="2019" name="bioRxiv">
        <title>Genomics, evolutionary history and diagnostics of the Alternaria alternata species group including apple and Asian pear pathotypes.</title>
        <authorList>
            <person name="Armitage A.D."/>
            <person name="Cockerton H.M."/>
            <person name="Sreenivasaprasad S."/>
            <person name="Woodhall J.W."/>
            <person name="Lane C.R."/>
            <person name="Harrison R.J."/>
            <person name="Clarkson J.P."/>
        </authorList>
    </citation>
    <scope>NUCLEOTIDE SEQUENCE [LARGE SCALE GENOMIC DNA]</scope>
    <source>
        <strain evidence="1 2">FERA 650</strain>
    </source>
</reference>
<evidence type="ECO:0000313" key="2">
    <source>
        <dbReference type="Proteomes" id="UP000293547"/>
    </source>
</evidence>
<dbReference type="Proteomes" id="UP000293547">
    <property type="component" value="Unassembled WGS sequence"/>
</dbReference>
<sequence length="552" mass="62043">MKQRITYVVKNPEEFTPEQLKVDKDLRGPWFALTDVDAAKEHRITLGLDELPNEISKLFQQWHELHIRWTSSRPYKSTPPFTSRISPGLHVFFTPLSDTSEDALCSVIRFLVPPWANLDPKCASTSTSSTKMPILSERFSMSTTSQYYSYIGSINQMKHEFWEIICNPKVFGIGDRCREAVTDFFESDYIDIDYDTISRSVVLTAGRAQATEGDKPWVETIDLPTKDATVEIGVLTLEGNADPEDIQFGGFLTVLGQDEKPKPTRFQTPTRHYPLLQASENPTAQPKLHPLTYSTSFNQPTGLHPTLTLTFPAQDLTPPDHSCKLHTHLTLPSYLFIDKYQFSDNLFLKSKNLKRLRSLSGATDLEAPDWAVPAWGSAALFELGVPKPEKIDYPKVDLGAGGENAWEGLPTHREIPEGDWNVSIPLHLRYMPAEASSHARLPVPWPVVFWACRAESGAQHTSNPFDRKHLGYEGLFGPKTRFMNVQPEVRNQTAEGDGLVEWIDVPVLDTRKTGWVEVGTVGVVLFAFAGLCWVLFGKSGKGAVKEEKKKKQ</sequence>
<accession>A0ACB6F787</accession>
<proteinExistence type="predicted"/>